<reference evidence="3 4" key="1">
    <citation type="submission" date="2017-11" db="EMBL/GenBank/DDBJ databases">
        <title>Genomic Encyclopedia of Archaeal and Bacterial Type Strains, Phase II (KMG-II): From Individual Species to Whole Genera.</title>
        <authorList>
            <person name="Goeker M."/>
        </authorList>
    </citation>
    <scope>NUCLEOTIDE SEQUENCE [LARGE SCALE GENOMIC DNA]</scope>
    <source>
        <strain evidence="3 4">DSM 25625</strain>
    </source>
</reference>
<accession>A0A2M9BB31</accession>
<dbReference type="AlphaFoldDB" id="A0A2M9BB31"/>
<dbReference type="PANTHER" id="PTHR48081">
    <property type="entry name" value="AB HYDROLASE SUPERFAMILY PROTEIN C4A8.06C"/>
    <property type="match status" value="1"/>
</dbReference>
<evidence type="ECO:0000313" key="3">
    <source>
        <dbReference type="EMBL" id="PJJ55144.1"/>
    </source>
</evidence>
<evidence type="ECO:0000256" key="1">
    <source>
        <dbReference type="ARBA" id="ARBA00022801"/>
    </source>
</evidence>
<dbReference type="GO" id="GO:0016787">
    <property type="term" value="F:hydrolase activity"/>
    <property type="evidence" value="ECO:0007669"/>
    <property type="project" value="UniProtKB-KW"/>
</dbReference>
<feature type="domain" description="BD-FAE-like" evidence="2">
    <location>
        <begin position="84"/>
        <end position="284"/>
    </location>
</feature>
<organism evidence="3 4">
    <name type="scientific">Compostimonas suwonensis</name>
    <dbReference type="NCBI Taxonomy" id="1048394"/>
    <lineage>
        <taxon>Bacteria</taxon>
        <taxon>Bacillati</taxon>
        <taxon>Actinomycetota</taxon>
        <taxon>Actinomycetes</taxon>
        <taxon>Micrococcales</taxon>
        <taxon>Microbacteriaceae</taxon>
        <taxon>Compostimonas</taxon>
    </lineage>
</organism>
<evidence type="ECO:0000259" key="2">
    <source>
        <dbReference type="Pfam" id="PF20434"/>
    </source>
</evidence>
<sequence length="341" mass="36870">MPQPARTSALRRVAPWAGLLALAGVVVGGVLAVVATPWPGALLIRAVFQRNNAKLKLVMEKHAPAGIERVAELQYREGDDDAHLDVYFPQGTSGPLPTIVWTHGGAWISGGKDDDTPYFQLLAKEGFTVVGLDYSLGPERRYPTAVEQLNDAHAYLLANAERLHVDTDRIFLAGDSAGAQLSSQLATLVTNPAYALDVGVTPALRRDQLRGVVLNCGIYQVMPLVGATGLFGWGDIQSIWAYTGHRDFASSRAVDQMSTHFHVTAEFPPTYLSGGNGDPLTDSQAKPFAERLGALGVDVTTLFWPDDREPALPHEYQFDLDTEAGQTALRATIDFLRAHSA</sequence>
<dbReference type="Gene3D" id="3.40.50.1820">
    <property type="entry name" value="alpha/beta hydrolase"/>
    <property type="match status" value="1"/>
</dbReference>
<gene>
    <name evidence="3" type="ORF">CLV54_3484</name>
</gene>
<dbReference type="Proteomes" id="UP000230161">
    <property type="component" value="Unassembled WGS sequence"/>
</dbReference>
<dbReference type="EMBL" id="PGFB01000008">
    <property type="protein sequence ID" value="PJJ55144.1"/>
    <property type="molecule type" value="Genomic_DNA"/>
</dbReference>
<name>A0A2M9BB31_9MICO</name>
<dbReference type="InterPro" id="IPR029058">
    <property type="entry name" value="AB_hydrolase_fold"/>
</dbReference>
<evidence type="ECO:0000313" key="4">
    <source>
        <dbReference type="Proteomes" id="UP000230161"/>
    </source>
</evidence>
<keyword evidence="4" id="KW-1185">Reference proteome</keyword>
<protein>
    <submittedName>
        <fullName evidence="3">Acetyl esterase/lipase</fullName>
    </submittedName>
</protein>
<dbReference type="OrthoDB" id="9803828at2"/>
<dbReference type="RefSeq" id="WP_100346235.1">
    <property type="nucleotide sequence ID" value="NZ_PGFB01000008.1"/>
</dbReference>
<dbReference type="SUPFAM" id="SSF53474">
    <property type="entry name" value="alpha/beta-Hydrolases"/>
    <property type="match status" value="1"/>
</dbReference>
<proteinExistence type="predicted"/>
<comment type="caution">
    <text evidence="3">The sequence shown here is derived from an EMBL/GenBank/DDBJ whole genome shotgun (WGS) entry which is preliminary data.</text>
</comment>
<dbReference type="InterPro" id="IPR049492">
    <property type="entry name" value="BD-FAE-like_dom"/>
</dbReference>
<keyword evidence="1" id="KW-0378">Hydrolase</keyword>
<dbReference type="InterPro" id="IPR050300">
    <property type="entry name" value="GDXG_lipolytic_enzyme"/>
</dbReference>
<dbReference type="Pfam" id="PF20434">
    <property type="entry name" value="BD-FAE"/>
    <property type="match status" value="1"/>
</dbReference>